<name>A0A6M4NQF3_9PROT</name>
<dbReference type="SUPFAM" id="SSF52540">
    <property type="entry name" value="P-loop containing nucleoside triphosphate hydrolases"/>
    <property type="match status" value="1"/>
</dbReference>
<evidence type="ECO:0000256" key="2">
    <source>
        <dbReference type="ARBA" id="ARBA00009638"/>
    </source>
</evidence>
<comment type="function">
    <text evidence="10">Necessary for normal cell division and for the maintenance of normal septation.</text>
</comment>
<evidence type="ECO:0000256" key="5">
    <source>
        <dbReference type="ARBA" id="ARBA00022741"/>
    </source>
</evidence>
<dbReference type="HAMAP" id="MF_00321">
    <property type="entry name" value="GTPase_EngB"/>
    <property type="match status" value="1"/>
</dbReference>
<keyword evidence="9 10" id="KW-0131">Cell cycle</keyword>
<dbReference type="InterPro" id="IPR019987">
    <property type="entry name" value="GTP-bd_ribosome_bio_YsxC"/>
</dbReference>
<keyword evidence="5 10" id="KW-0547">Nucleotide-binding</keyword>
<evidence type="ECO:0000256" key="6">
    <source>
        <dbReference type="ARBA" id="ARBA00022842"/>
    </source>
</evidence>
<dbReference type="FunFam" id="3.40.50.300:FF:000098">
    <property type="entry name" value="Probable GTP-binding protein EngB"/>
    <property type="match status" value="1"/>
</dbReference>
<dbReference type="CDD" id="cd01876">
    <property type="entry name" value="YihA_EngB"/>
    <property type="match status" value="1"/>
</dbReference>
<evidence type="ECO:0000256" key="7">
    <source>
        <dbReference type="ARBA" id="ARBA00023134"/>
    </source>
</evidence>
<keyword evidence="4" id="KW-0479">Metal-binding</keyword>
<evidence type="ECO:0000313" key="12">
    <source>
        <dbReference type="EMBL" id="QJR98241.1"/>
    </source>
</evidence>
<keyword evidence="7 10" id="KW-0342">GTP-binding</keyword>
<dbReference type="InterPro" id="IPR006073">
    <property type="entry name" value="GTP-bd"/>
</dbReference>
<organism evidence="12">
    <name type="scientific">uncultured Alphaproteobacteria bacterium</name>
    <dbReference type="NCBI Taxonomy" id="91750"/>
    <lineage>
        <taxon>Bacteria</taxon>
        <taxon>Pseudomonadati</taxon>
        <taxon>Pseudomonadota</taxon>
        <taxon>Alphaproteobacteria</taxon>
        <taxon>environmental samples</taxon>
    </lineage>
</organism>
<comment type="similarity">
    <text evidence="2 10">Belongs to the TRAFAC class TrmE-Era-EngA-EngB-Septin-like GTPase superfamily. EngB GTPase family.</text>
</comment>
<evidence type="ECO:0000256" key="8">
    <source>
        <dbReference type="ARBA" id="ARBA00023210"/>
    </source>
</evidence>
<evidence type="ECO:0000256" key="9">
    <source>
        <dbReference type="ARBA" id="ARBA00023306"/>
    </source>
</evidence>
<dbReference type="EMBL" id="MN990729">
    <property type="protein sequence ID" value="QJR98241.1"/>
    <property type="molecule type" value="Genomic_DNA"/>
</dbReference>
<dbReference type="GO" id="GO:0000917">
    <property type="term" value="P:division septum assembly"/>
    <property type="evidence" value="ECO:0007669"/>
    <property type="project" value="UniProtKB-KW"/>
</dbReference>
<dbReference type="PANTHER" id="PTHR11649:SF13">
    <property type="entry name" value="ENGB-TYPE G DOMAIN-CONTAINING PROTEIN"/>
    <property type="match status" value="1"/>
</dbReference>
<dbReference type="NCBIfam" id="TIGR03598">
    <property type="entry name" value="GTPase_YsxC"/>
    <property type="match status" value="1"/>
</dbReference>
<dbReference type="InterPro" id="IPR027417">
    <property type="entry name" value="P-loop_NTPase"/>
</dbReference>
<evidence type="ECO:0000256" key="3">
    <source>
        <dbReference type="ARBA" id="ARBA00022618"/>
    </source>
</evidence>
<accession>A0A6M4NQF3</accession>
<dbReference type="PANTHER" id="PTHR11649">
    <property type="entry name" value="MSS1/TRME-RELATED GTP-BINDING PROTEIN"/>
    <property type="match status" value="1"/>
</dbReference>
<dbReference type="GO" id="GO:0046872">
    <property type="term" value="F:metal ion binding"/>
    <property type="evidence" value="ECO:0007669"/>
    <property type="project" value="UniProtKB-KW"/>
</dbReference>
<dbReference type="PROSITE" id="PS51706">
    <property type="entry name" value="G_ENGB"/>
    <property type="match status" value="1"/>
</dbReference>
<proteinExistence type="inferred from homology"/>
<dbReference type="AlphaFoldDB" id="A0A6M4NQF3"/>
<keyword evidence="3 10" id="KW-0132">Cell division</keyword>
<dbReference type="Gene3D" id="3.40.50.300">
    <property type="entry name" value="P-loop containing nucleotide triphosphate hydrolases"/>
    <property type="match status" value="1"/>
</dbReference>
<feature type="domain" description="EngB-type G" evidence="11">
    <location>
        <begin position="41"/>
        <end position="215"/>
    </location>
</feature>
<dbReference type="Pfam" id="PF01926">
    <property type="entry name" value="MMR_HSR1"/>
    <property type="match status" value="1"/>
</dbReference>
<comment type="cofactor">
    <cofactor evidence="1">
        <name>Mg(2+)</name>
        <dbReference type="ChEBI" id="CHEBI:18420"/>
    </cofactor>
</comment>
<evidence type="ECO:0000256" key="10">
    <source>
        <dbReference type="HAMAP-Rule" id="MF_00321"/>
    </source>
</evidence>
<dbReference type="InterPro" id="IPR030393">
    <property type="entry name" value="G_ENGB_dom"/>
</dbReference>
<gene>
    <name evidence="10 12" type="primary">engB</name>
    <name evidence="12" type="ORF">PlAlph_2460</name>
</gene>
<dbReference type="GO" id="GO:0005829">
    <property type="term" value="C:cytosol"/>
    <property type="evidence" value="ECO:0007669"/>
    <property type="project" value="TreeGrafter"/>
</dbReference>
<keyword evidence="6" id="KW-0460">Magnesium</keyword>
<reference evidence="12" key="1">
    <citation type="submission" date="2020-01" db="EMBL/GenBank/DDBJ databases">
        <title>Gastrointestinal microbiota of LL stock colony Peromyscus leucopus.</title>
        <authorList>
            <person name="Milovic A."/>
            <person name="Bassam K."/>
            <person name="Keay E."/>
            <person name="Barbour A.G."/>
        </authorList>
    </citation>
    <scope>NUCLEOTIDE SEQUENCE</scope>
    <source>
        <strain evidence="12">LL90</strain>
    </source>
</reference>
<evidence type="ECO:0000259" key="11">
    <source>
        <dbReference type="PROSITE" id="PS51706"/>
    </source>
</evidence>
<dbReference type="GO" id="GO:0005525">
    <property type="term" value="F:GTP binding"/>
    <property type="evidence" value="ECO:0007669"/>
    <property type="project" value="UniProtKB-UniRule"/>
</dbReference>
<sequence>MQNDTPKYSTEEIRNGQLLFNGDCTFMLGVAGLNQLPPDNVLGEIAFAGRSNVGKSSLVNALTGRKTLAKTSNTPGRTQQLNYFNLADKLYMVDMPGYGFAQAPEALVKKWQKMIFAYLQGRVNLKRVFLLIDSRHGIKKVDTEIMEMLDKAAVNYQVVLTKSDKISAVALAKVMTETNKILKEHAAAHIDVIATSSEKGRGIDELRAEIARLAE</sequence>
<evidence type="ECO:0000256" key="1">
    <source>
        <dbReference type="ARBA" id="ARBA00001946"/>
    </source>
</evidence>
<evidence type="ECO:0000256" key="4">
    <source>
        <dbReference type="ARBA" id="ARBA00022723"/>
    </source>
</evidence>
<protein>
    <recommendedName>
        <fullName evidence="10">Probable GTP-binding protein EngB</fullName>
    </recommendedName>
</protein>
<keyword evidence="8 10" id="KW-0717">Septation</keyword>